<reference evidence="2" key="1">
    <citation type="submission" date="2022-11" db="UniProtKB">
        <authorList>
            <consortium name="WormBaseParasite"/>
        </authorList>
    </citation>
    <scope>IDENTIFICATION</scope>
</reference>
<protein>
    <submittedName>
        <fullName evidence="2">Uncharacterized protein</fullName>
    </submittedName>
</protein>
<name>A0AC34F0C4_9BILA</name>
<proteinExistence type="predicted"/>
<accession>A0AC34F0C4</accession>
<dbReference type="WBParaSite" id="ES5_v2.g10409.t1">
    <property type="protein sequence ID" value="ES5_v2.g10409.t1"/>
    <property type="gene ID" value="ES5_v2.g10409"/>
</dbReference>
<dbReference type="Proteomes" id="UP000887579">
    <property type="component" value="Unplaced"/>
</dbReference>
<sequence length="323" mass="36305">MISTTVPVISTDIDEPNNITTVYKTADILIGMDYFFDFVTSFEKLCDDNYIVNSTVGIMICKKVQLCQNNTVSSMVIQLNKETGCINSVTTETGVIRYSNSFINSQIINFVKKDTTASDVILKSKAKNTYLSKIKPGIINQQLSERIVIDERISPNLIKITPAKRSPANEKAAYCDRGSLQSLLAKNDIHRKLPRTFYNSKVQPKFQRCSKSFQLSTLTTASAVNENLLHQRTYVPKKFHKQDFSTNVCGGERLAVQSKESKNSLMKRNCIVSFPKEKDKLLRPLKVKYKSGYPTTSKESSLSKKEDTKDQESALGLGQLPIK</sequence>
<evidence type="ECO:0000313" key="1">
    <source>
        <dbReference type="Proteomes" id="UP000887579"/>
    </source>
</evidence>
<organism evidence="1 2">
    <name type="scientific">Panagrolaimus sp. ES5</name>
    <dbReference type="NCBI Taxonomy" id="591445"/>
    <lineage>
        <taxon>Eukaryota</taxon>
        <taxon>Metazoa</taxon>
        <taxon>Ecdysozoa</taxon>
        <taxon>Nematoda</taxon>
        <taxon>Chromadorea</taxon>
        <taxon>Rhabditida</taxon>
        <taxon>Tylenchina</taxon>
        <taxon>Panagrolaimomorpha</taxon>
        <taxon>Panagrolaimoidea</taxon>
        <taxon>Panagrolaimidae</taxon>
        <taxon>Panagrolaimus</taxon>
    </lineage>
</organism>
<evidence type="ECO:0000313" key="2">
    <source>
        <dbReference type="WBParaSite" id="ES5_v2.g10409.t1"/>
    </source>
</evidence>